<sequence>MSHPPTGSIHNNSHPPSHALNDARNELLSIFRDHAQGTHIPDHPSQPLKRRRVAQTLINPAIRSHVSRLVCLSAPNGAQRLSFLKQCVQQRRCSASQLSYLIFALDDAEFMPPLCVIVSLLTADFLRRADVPEQLMLQRLEYEMNSPEICLCRADANGVKSWLAYLTQNKYTQSHDSLIHAHASVLFPNVSQTLGAIYLRPRLLLAEKTISFLQQQFRQHDEPRDLLLEWAKQAALPTTYSTETEQPCVTNSLWTPELSGLATGRSAAEYLKEGQLYETVLRKLFAAIDPRDACDIYLQCLNTLLQATSRSASNTYITGSWARIVILGQRIADKQSFSDIDDDLVKKTVSSISESLGTLCPTSDLYLTTVLICLSRRLLIPYASFNEEKGQLNKFRDHREWFRQFISRRGRHVVEALIQPLSQLLSLEPLELLRLNHRVFSVRRDLARIVSDYLIKARTRISDLDPASRNFLSEEEATSANVTDEDLKDLPKLVSSSARFIIDFASTKQLPGALLRQINFHRYHFQKSTKVALLSPMLTEYVAKSGESHFIPWQNSFEVHQIKLIKELAFKRKDKAVSVSEANEAIKAIQDARNARRRAEEREEIKTDAHNIGTDSRFEDAIDAVLGMPLKQIQMEKNASRREKSTQSPLQVLKHKVTKALSESSHADRVNLASQMLHGFCSALSSRTPHDTQIPSKTEPSQIPYILKAYEKWWSSTGFVLRYVIVEVLGDPSIQRLQRLFQYQLFAIICGRSGYVRPPMVGAMASLVVVILTLHADPSLADLCFTFTNSPTKMRHVMNVIIECLPFNSGCRVRNSIKFILHCVLLLHSAGETVSEAILKSNPEADSRDSQGSFRNLQSIFKARLRSLLDFLRWTLCNPWRLMEERIDMKSGISLNARAHASTVILNQIATVLLLLEHQEKGLLNIKRFLNIELRCGWGHEEEVHTFLENLECSGTSHRTILNDVLHFLATDENVLAMPHEWIQNAIVRFARDRAWCQRHMNGTSSRVAPVVEQLGEEFGTCNIQRGRKLFDFLILTDQCLFHGLSTPDAMRCIMRELNPKFWPFPRRYVRFIVRKLGAKCMKPLTLNYGPIHTQLLASNIAAEYLDDNRHGVLDGLSMDIKETLNRSLVSEVNDVAEVLQILEHEYEENSDIIEGSKRNLFASLVETHSCCIGSTLILCLCKDEAVNKRHVRKQRLKHHTALLCSTVSPLIACEVIDSALSTAAVVPFCSPFSTRRSHKLKLHQTTEWMKVLLSDRMGLTDSPDSVSAYIGVEYEHKSKDGDLIIRTLGQWLGRIGTEYHGSNSLPIAVCMGRILGTFRFVHEEILTRAVKRVGRNKTRALVANALRTYVSLLPQSGHLDERLPTECTERLVESRLQVQQDLLHSVVQIMQALRAIDQKGFEDLLANMLHRFEDIQDEINSFFQLRKIVC</sequence>
<gene>
    <name evidence="1" type="ORF">BWQ96_05427</name>
</gene>
<organism evidence="1 2">
    <name type="scientific">Gracilariopsis chorda</name>
    <dbReference type="NCBI Taxonomy" id="448386"/>
    <lineage>
        <taxon>Eukaryota</taxon>
        <taxon>Rhodophyta</taxon>
        <taxon>Florideophyceae</taxon>
        <taxon>Rhodymeniophycidae</taxon>
        <taxon>Gracilariales</taxon>
        <taxon>Gracilariaceae</taxon>
        <taxon>Gracilariopsis</taxon>
    </lineage>
</organism>
<comment type="caution">
    <text evidence="1">The sequence shown here is derived from an EMBL/GenBank/DDBJ whole genome shotgun (WGS) entry which is preliminary data.</text>
</comment>
<protein>
    <submittedName>
        <fullName evidence="1">Uncharacterized protein</fullName>
    </submittedName>
</protein>
<dbReference type="OrthoDB" id="10469228at2759"/>
<dbReference type="EMBL" id="NBIV01000080">
    <property type="protein sequence ID" value="PXF44844.1"/>
    <property type="molecule type" value="Genomic_DNA"/>
</dbReference>
<reference evidence="1 2" key="1">
    <citation type="journal article" date="2018" name="Mol. Biol. Evol.">
        <title>Analysis of the draft genome of the red seaweed Gracilariopsis chorda provides insights into genome size evolution in Rhodophyta.</title>
        <authorList>
            <person name="Lee J."/>
            <person name="Yang E.C."/>
            <person name="Graf L."/>
            <person name="Yang J.H."/>
            <person name="Qiu H."/>
            <person name="Zel Zion U."/>
            <person name="Chan C.X."/>
            <person name="Stephens T.G."/>
            <person name="Weber A.P.M."/>
            <person name="Boo G.H."/>
            <person name="Boo S.M."/>
            <person name="Kim K.M."/>
            <person name="Shin Y."/>
            <person name="Jung M."/>
            <person name="Lee S.J."/>
            <person name="Yim H.S."/>
            <person name="Lee J.H."/>
            <person name="Bhattacharya D."/>
            <person name="Yoon H.S."/>
        </authorList>
    </citation>
    <scope>NUCLEOTIDE SEQUENCE [LARGE SCALE GENOMIC DNA]</scope>
    <source>
        <strain evidence="1 2">SKKU-2015</strain>
        <tissue evidence="1">Whole body</tissue>
    </source>
</reference>
<evidence type="ECO:0000313" key="2">
    <source>
        <dbReference type="Proteomes" id="UP000247409"/>
    </source>
</evidence>
<keyword evidence="2" id="KW-1185">Reference proteome</keyword>
<accession>A0A2V3IRV6</accession>
<proteinExistence type="predicted"/>
<evidence type="ECO:0000313" key="1">
    <source>
        <dbReference type="EMBL" id="PXF44844.1"/>
    </source>
</evidence>
<dbReference type="Proteomes" id="UP000247409">
    <property type="component" value="Unassembled WGS sequence"/>
</dbReference>
<name>A0A2V3IRV6_9FLOR</name>